<evidence type="ECO:0000256" key="3">
    <source>
        <dbReference type="ARBA" id="ARBA00023125"/>
    </source>
</evidence>
<evidence type="ECO:0000313" key="7">
    <source>
        <dbReference type="EMBL" id="MDC1902330.1"/>
    </source>
</evidence>
<dbReference type="PANTHER" id="PTHR42646">
    <property type="entry name" value="FLAP ENDONUCLEASE XNI"/>
    <property type="match status" value="1"/>
</dbReference>
<evidence type="ECO:0000259" key="6">
    <source>
        <dbReference type="SMART" id="SM00475"/>
    </source>
</evidence>
<dbReference type="RefSeq" id="WP_272202056.1">
    <property type="nucleotide sequence ID" value="NZ_JAQNSI010000471.1"/>
</dbReference>
<sequence length="570" mass="64271">MNSIDKLFLLDAYALIYRAYYAFIKSPRINSKGFNTSAILGFVNTLEEVLKKENPSHIGVAFDPSGPTFRHEAYEQYKAQREETPEAIRLSVPIIKDIIRAYRIPILEVSGYEADDVIGTLATEAGRQGITTYMMTPDKDYGQLVSDRVFMYRPKHTGGFEVMGTEEVKTKFSIQSTEQVIDMLGLMGDASDNIPGCPGVGEKTAQKLIAEFGSIENLLEHTDQLKGALKTKVETNREMITFSKFLATIKTDVPIQLDMDSLVREEPNEEELRKIFEELEFRTLIDRVLKKGSGNSSSPTPTSPVPDLFAGTLFAQPQTSTPENSAPIQGDLFANFAGEGTGVSENSNLTRLEMLDVDYQLIDTEDKRAEIIQKLLTSEILSIDTETTGTEPMDAELVGMSFSDAENRAYYVPVPAEREEVLKIVNEFRPLFENEKSMKVGQNIKYDMIILQNYGVQVKGKLFDTMLAHYVLQPELRHNMDYLAEIYLHYQTIHIDKLIGARGKNQKNMRDLSPEDVYRYACEDADVTLKLKNVLEKELKEQGAEHLFYEIEMPLVPVLVNIESNGVLLD</sequence>
<comment type="caution">
    <text evidence="7">The sequence shown here is derived from an EMBL/GenBank/DDBJ whole genome shotgun (WGS) entry which is preliminary data.</text>
</comment>
<dbReference type="InterPro" id="IPR012337">
    <property type="entry name" value="RNaseH-like_sf"/>
</dbReference>
<dbReference type="Gene3D" id="3.40.50.1010">
    <property type="entry name" value="5'-nuclease"/>
    <property type="match status" value="1"/>
</dbReference>
<dbReference type="GO" id="GO:0008409">
    <property type="term" value="F:5'-3' exonuclease activity"/>
    <property type="evidence" value="ECO:0007669"/>
    <property type="project" value="InterPro"/>
</dbReference>
<dbReference type="GO" id="GO:0003677">
    <property type="term" value="F:DNA binding"/>
    <property type="evidence" value="ECO:0007669"/>
    <property type="project" value="UniProtKB-KW"/>
</dbReference>
<dbReference type="InterPro" id="IPR020046">
    <property type="entry name" value="5-3_exonucl_a-hlix_arch_N"/>
</dbReference>
<gene>
    <name evidence="7" type="ORF">POZ10_17095</name>
</gene>
<dbReference type="InterPro" id="IPR002421">
    <property type="entry name" value="5-3_exonuclease"/>
</dbReference>
<dbReference type="GO" id="GO:0008408">
    <property type="term" value="F:3'-5' exonuclease activity"/>
    <property type="evidence" value="ECO:0007669"/>
    <property type="project" value="InterPro"/>
</dbReference>
<dbReference type="InterPro" id="IPR036279">
    <property type="entry name" value="5-3_exonuclease_C_sf"/>
</dbReference>
<dbReference type="Pfam" id="PF02739">
    <property type="entry name" value="5_3_exonuc_N"/>
    <property type="match status" value="1"/>
</dbReference>
<dbReference type="GO" id="GO:0017108">
    <property type="term" value="F:5'-flap endonuclease activity"/>
    <property type="evidence" value="ECO:0007669"/>
    <property type="project" value="InterPro"/>
</dbReference>
<accession>A0AAW6H8C6</accession>
<feature type="domain" description="5'-3' exonuclease" evidence="6">
    <location>
        <begin position="5"/>
        <end position="265"/>
    </location>
</feature>
<feature type="domain" description="3'-5' exonuclease" evidence="5">
    <location>
        <begin position="359"/>
        <end position="540"/>
    </location>
</feature>
<dbReference type="CDD" id="cd06139">
    <property type="entry name" value="DNA_polA_I_Ecoli_like_exo"/>
    <property type="match status" value="1"/>
</dbReference>
<dbReference type="SUPFAM" id="SSF47807">
    <property type="entry name" value="5' to 3' exonuclease, C-terminal subdomain"/>
    <property type="match status" value="1"/>
</dbReference>
<evidence type="ECO:0000256" key="4">
    <source>
        <dbReference type="SAM" id="MobiDB-lite"/>
    </source>
</evidence>
<dbReference type="InterPro" id="IPR008918">
    <property type="entry name" value="HhH2"/>
</dbReference>
<feature type="non-terminal residue" evidence="7">
    <location>
        <position position="570"/>
    </location>
</feature>
<dbReference type="SMART" id="SM00475">
    <property type="entry name" value="53EXOc"/>
    <property type="match status" value="1"/>
</dbReference>
<dbReference type="SUPFAM" id="SSF53098">
    <property type="entry name" value="Ribonuclease H-like"/>
    <property type="match status" value="1"/>
</dbReference>
<dbReference type="InterPro" id="IPR036397">
    <property type="entry name" value="RNaseH_sf"/>
</dbReference>
<dbReference type="FunFam" id="3.30.420.10:FF:000026">
    <property type="entry name" value="DNA polymerase I"/>
    <property type="match status" value="1"/>
</dbReference>
<reference evidence="7" key="1">
    <citation type="submission" date="2022-10" db="EMBL/GenBank/DDBJ databases">
        <title>Human gut microbiome strain richness.</title>
        <authorList>
            <person name="Chen-Liaw A."/>
        </authorList>
    </citation>
    <scope>NUCLEOTIDE SEQUENCE</scope>
    <source>
        <strain evidence="7">1001713st1_F9_1001713B170221_170320</strain>
    </source>
</reference>
<dbReference type="FunFam" id="1.10.150.20:FF:000003">
    <property type="entry name" value="DNA polymerase I"/>
    <property type="match status" value="1"/>
</dbReference>
<dbReference type="Gene3D" id="3.30.420.10">
    <property type="entry name" value="Ribonuclease H-like superfamily/Ribonuclease H"/>
    <property type="match status" value="1"/>
</dbReference>
<dbReference type="Proteomes" id="UP001222603">
    <property type="component" value="Unassembled WGS sequence"/>
</dbReference>
<evidence type="ECO:0000313" key="8">
    <source>
        <dbReference type="Proteomes" id="UP001222603"/>
    </source>
</evidence>
<dbReference type="Pfam" id="PF01367">
    <property type="entry name" value="5_3_exonuc"/>
    <property type="match status" value="1"/>
</dbReference>
<dbReference type="Gene3D" id="1.10.150.20">
    <property type="entry name" value="5' to 3' exonuclease, C-terminal subdomain"/>
    <property type="match status" value="1"/>
</dbReference>
<dbReference type="GO" id="GO:0033567">
    <property type="term" value="P:DNA replication, Okazaki fragment processing"/>
    <property type="evidence" value="ECO:0007669"/>
    <property type="project" value="InterPro"/>
</dbReference>
<dbReference type="SMART" id="SM00279">
    <property type="entry name" value="HhH2"/>
    <property type="match status" value="1"/>
</dbReference>
<dbReference type="AlphaFoldDB" id="A0AAW6H8C6"/>
<keyword evidence="3" id="KW-0238">DNA-binding</keyword>
<protein>
    <submittedName>
        <fullName evidence="7">5'-3' exonuclease H3TH domain-containing protein</fullName>
    </submittedName>
</protein>
<evidence type="ECO:0000256" key="2">
    <source>
        <dbReference type="ARBA" id="ARBA00022801"/>
    </source>
</evidence>
<evidence type="ECO:0000259" key="5">
    <source>
        <dbReference type="SMART" id="SM00474"/>
    </source>
</evidence>
<dbReference type="SMART" id="SM00474">
    <property type="entry name" value="35EXOc"/>
    <property type="match status" value="1"/>
</dbReference>
<organism evidence="7 8">
    <name type="scientific">Bacteroides uniformis</name>
    <dbReference type="NCBI Taxonomy" id="820"/>
    <lineage>
        <taxon>Bacteria</taxon>
        <taxon>Pseudomonadati</taxon>
        <taxon>Bacteroidota</taxon>
        <taxon>Bacteroidia</taxon>
        <taxon>Bacteroidales</taxon>
        <taxon>Bacteroidaceae</taxon>
        <taxon>Bacteroides</taxon>
    </lineage>
</organism>
<dbReference type="SUPFAM" id="SSF88723">
    <property type="entry name" value="PIN domain-like"/>
    <property type="match status" value="1"/>
</dbReference>
<dbReference type="InterPro" id="IPR038969">
    <property type="entry name" value="FEN"/>
</dbReference>
<feature type="region of interest" description="Disordered" evidence="4">
    <location>
        <begin position="290"/>
        <end position="309"/>
    </location>
</feature>
<keyword evidence="1" id="KW-0540">Nuclease</keyword>
<evidence type="ECO:0000256" key="1">
    <source>
        <dbReference type="ARBA" id="ARBA00022722"/>
    </source>
</evidence>
<dbReference type="InterPro" id="IPR029060">
    <property type="entry name" value="PIN-like_dom_sf"/>
</dbReference>
<dbReference type="CDD" id="cd09859">
    <property type="entry name" value="PIN_53EXO"/>
    <property type="match status" value="1"/>
</dbReference>
<dbReference type="EMBL" id="JAQNSI010000471">
    <property type="protein sequence ID" value="MDC1902330.1"/>
    <property type="molecule type" value="Genomic_DNA"/>
</dbReference>
<dbReference type="InterPro" id="IPR002562">
    <property type="entry name" value="3'-5'_exonuclease_dom"/>
</dbReference>
<dbReference type="InterPro" id="IPR020045">
    <property type="entry name" value="DNA_polI_H3TH"/>
</dbReference>
<keyword evidence="7" id="KW-0269">Exonuclease</keyword>
<name>A0AAW6H8C6_BACUN</name>
<keyword evidence="2" id="KW-0378">Hydrolase</keyword>
<dbReference type="CDD" id="cd09898">
    <property type="entry name" value="H3TH_53EXO"/>
    <property type="match status" value="1"/>
</dbReference>
<dbReference type="Pfam" id="PF01612">
    <property type="entry name" value="DNA_pol_A_exo1"/>
    <property type="match status" value="1"/>
</dbReference>
<dbReference type="PANTHER" id="PTHR42646:SF2">
    <property type="entry name" value="5'-3' EXONUCLEASE FAMILY PROTEIN"/>
    <property type="match status" value="1"/>
</dbReference>
<proteinExistence type="predicted"/>